<protein>
    <recommendedName>
        <fullName evidence="5">Ethanolamine utilization protein EutN</fullName>
    </recommendedName>
</protein>
<evidence type="ECO:0008006" key="5">
    <source>
        <dbReference type="Google" id="ProtNLM"/>
    </source>
</evidence>
<dbReference type="InterPro" id="IPR036677">
    <property type="entry name" value="EutN_CcmL_sf"/>
</dbReference>
<dbReference type="OrthoDB" id="196195at2"/>
<accession>A0A2N9L271</accession>
<dbReference type="PANTHER" id="PTHR36539">
    <property type="entry name" value="ETHANOLAMINE UTILIZATION PROTEIN EUTN"/>
    <property type="match status" value="1"/>
</dbReference>
<reference evidence="4" key="1">
    <citation type="submission" date="2018-02" db="EMBL/GenBank/DDBJ databases">
        <authorList>
            <person name="Hausmann B."/>
        </authorList>
    </citation>
    <scope>NUCLEOTIDE SEQUENCE [LARGE SCALE GENOMIC DNA]</scope>
    <source>
        <strain evidence="4">Peat soil MAG SbA5</strain>
    </source>
</reference>
<gene>
    <name evidence="3" type="ORF">SBA5_100023</name>
</gene>
<name>A0A2N9L271_9BACT</name>
<dbReference type="InterPro" id="IPR004992">
    <property type="entry name" value="EutN_CcmL"/>
</dbReference>
<evidence type="ECO:0000256" key="2">
    <source>
        <dbReference type="ARBA" id="ARBA00024446"/>
    </source>
</evidence>
<dbReference type="Gene3D" id="2.40.50.220">
    <property type="entry name" value="EutN/Ccml"/>
    <property type="match status" value="1"/>
</dbReference>
<dbReference type="PANTHER" id="PTHR36539:SF1">
    <property type="entry name" value="BACTERIAL MICROCOMPARTMENT SHELL VERTEX PROTEIN EUTN"/>
    <property type="match status" value="1"/>
</dbReference>
<evidence type="ECO:0000256" key="1">
    <source>
        <dbReference type="ARBA" id="ARBA00024322"/>
    </source>
</evidence>
<evidence type="ECO:0000313" key="4">
    <source>
        <dbReference type="Proteomes" id="UP000239735"/>
    </source>
</evidence>
<evidence type="ECO:0000313" key="3">
    <source>
        <dbReference type="EMBL" id="SPE17426.1"/>
    </source>
</evidence>
<dbReference type="SUPFAM" id="SSF159133">
    <property type="entry name" value="EutN/CcmL-like"/>
    <property type="match status" value="1"/>
</dbReference>
<comment type="subcellular location">
    <subcellularLocation>
        <location evidence="1">Bacterial microcompartment</location>
    </subcellularLocation>
</comment>
<organism evidence="3 4">
    <name type="scientific">Candidatus Sulfuritelmatomonas gaucii</name>
    <dbReference type="NCBI Taxonomy" id="2043161"/>
    <lineage>
        <taxon>Bacteria</taxon>
        <taxon>Pseudomonadati</taxon>
        <taxon>Acidobacteriota</taxon>
        <taxon>Terriglobia</taxon>
        <taxon>Terriglobales</taxon>
        <taxon>Acidobacteriaceae</taxon>
        <taxon>Candidatus Sulfuritelmatomonas</taxon>
    </lineage>
</organism>
<proteinExistence type="predicted"/>
<dbReference type="CDD" id="cd01614">
    <property type="entry name" value="EutN_CcmL"/>
    <property type="match status" value="1"/>
</dbReference>
<dbReference type="AlphaFoldDB" id="A0A2N9L271"/>
<sequence length="108" mass="11277">MFLARVEGTVVATAKHPSLSGCRFLVARRLEADGSAAAEPNVVVDWLGAARGSTVMVSTDGDIARERFGNNTPARMVVVGIVDAVQQPEIPENASLASKQAGEKRSAA</sequence>
<keyword evidence="2" id="KW-1283">Bacterial microcompartment</keyword>
<dbReference type="Pfam" id="PF03319">
    <property type="entry name" value="EutN_CcmL"/>
    <property type="match status" value="1"/>
</dbReference>
<dbReference type="GO" id="GO:0031469">
    <property type="term" value="C:bacterial microcompartment"/>
    <property type="evidence" value="ECO:0007669"/>
    <property type="project" value="UniProtKB-SubCell"/>
</dbReference>
<dbReference type="Proteomes" id="UP000239735">
    <property type="component" value="Unassembled WGS sequence"/>
</dbReference>
<dbReference type="PROSITE" id="PS51932">
    <property type="entry name" value="BMV"/>
    <property type="match status" value="1"/>
</dbReference>
<dbReference type="EMBL" id="OKRB01000002">
    <property type="protein sequence ID" value="SPE17426.1"/>
    <property type="molecule type" value="Genomic_DNA"/>
</dbReference>